<dbReference type="InterPro" id="IPR044855">
    <property type="entry name" value="CoA-Trfase_III_dom3_sf"/>
</dbReference>
<dbReference type="Proteomes" id="UP001169027">
    <property type="component" value="Unassembled WGS sequence"/>
</dbReference>
<keyword evidence="3" id="KW-1185">Reference proteome</keyword>
<evidence type="ECO:0000313" key="2">
    <source>
        <dbReference type="EMBL" id="MDO1537653.1"/>
    </source>
</evidence>
<dbReference type="InterPro" id="IPR023606">
    <property type="entry name" value="CoA-Trfase_III_dom_1_sf"/>
</dbReference>
<protein>
    <submittedName>
        <fullName evidence="2">CoA transferase</fullName>
        <ecNumber evidence="2">2.8.3.-</ecNumber>
    </submittedName>
</protein>
<dbReference type="InterPro" id="IPR003673">
    <property type="entry name" value="CoA-Trfase_fam_III"/>
</dbReference>
<dbReference type="EMBL" id="JAUKVY010000045">
    <property type="protein sequence ID" value="MDO1537653.1"/>
    <property type="molecule type" value="Genomic_DNA"/>
</dbReference>
<evidence type="ECO:0000256" key="1">
    <source>
        <dbReference type="ARBA" id="ARBA00022679"/>
    </source>
</evidence>
<keyword evidence="1 2" id="KW-0808">Transferase</keyword>
<sequence length="384" mass="41933">MNSLRNALQGIRVLDFSQGIAGPHGACLLGEMGAEVFKIEPPEGDWLRVLGARRGKSSVLYATFNRGKRGLMLNLKDKKAREVALQMIAEADVMLESNRAGVMKRLGLDYATVREINPRLVYVSVSGFGQDGPYTDRPATDAAVQAYTGFSFGVSDMVTPVRVRLSLVDVITGIYTSNAVVAALLQRGRTGEGQYIDMALAHCITAVQGYKYAEHELTGGEISGELFAGIGIYKTADGFIAMSAMKEQHVIDLMTVLGLESQLLEPRFATPQGRFERQGELRQMMAERFARQPSAHWLPALRRADLIHQEVLSYDAYRRDPQVLARELFVPTDLNEMGTLPTVRMPGLLAGSPSPAPPPSIGQHTREVLCEMGLDAAAIEALTP</sequence>
<reference evidence="2" key="1">
    <citation type="submission" date="2023-06" db="EMBL/GenBank/DDBJ databases">
        <authorList>
            <person name="Jiang Y."/>
            <person name="Liu Q."/>
        </authorList>
    </citation>
    <scope>NUCLEOTIDE SEQUENCE</scope>
    <source>
        <strain evidence="2">CGMCC 1.12090</strain>
    </source>
</reference>
<dbReference type="Gene3D" id="3.30.1540.10">
    <property type="entry name" value="formyl-coa transferase, domain 3"/>
    <property type="match status" value="1"/>
</dbReference>
<dbReference type="RefSeq" id="WP_301816092.1">
    <property type="nucleotide sequence ID" value="NZ_JAUJZH010000045.1"/>
</dbReference>
<proteinExistence type="predicted"/>
<name>A0ABT8SFK7_9BURK</name>
<dbReference type="GO" id="GO:0016740">
    <property type="term" value="F:transferase activity"/>
    <property type="evidence" value="ECO:0007669"/>
    <property type="project" value="UniProtKB-KW"/>
</dbReference>
<accession>A0ABT8SFK7</accession>
<evidence type="ECO:0000313" key="3">
    <source>
        <dbReference type="Proteomes" id="UP001169027"/>
    </source>
</evidence>
<dbReference type="PANTHER" id="PTHR48207">
    <property type="entry name" value="SUCCINATE--HYDROXYMETHYLGLUTARATE COA-TRANSFERASE"/>
    <property type="match status" value="1"/>
</dbReference>
<dbReference type="Pfam" id="PF02515">
    <property type="entry name" value="CoA_transf_3"/>
    <property type="match status" value="1"/>
</dbReference>
<dbReference type="Gene3D" id="3.40.50.10540">
    <property type="entry name" value="Crotonobetainyl-coa:carnitine coa-transferase, domain 1"/>
    <property type="match status" value="1"/>
</dbReference>
<comment type="caution">
    <text evidence="2">The sequence shown here is derived from an EMBL/GenBank/DDBJ whole genome shotgun (WGS) entry which is preliminary data.</text>
</comment>
<organism evidence="2 3">
    <name type="scientific">Variovorax ginsengisoli</name>
    <dbReference type="NCBI Taxonomy" id="363844"/>
    <lineage>
        <taxon>Bacteria</taxon>
        <taxon>Pseudomonadati</taxon>
        <taxon>Pseudomonadota</taxon>
        <taxon>Betaproteobacteria</taxon>
        <taxon>Burkholderiales</taxon>
        <taxon>Comamonadaceae</taxon>
        <taxon>Variovorax</taxon>
    </lineage>
</organism>
<dbReference type="EC" id="2.8.3.-" evidence="2"/>
<dbReference type="SUPFAM" id="SSF89796">
    <property type="entry name" value="CoA-transferase family III (CaiB/BaiF)"/>
    <property type="match status" value="1"/>
</dbReference>
<dbReference type="PANTHER" id="PTHR48207:SF4">
    <property type="entry name" value="BLL6097 PROTEIN"/>
    <property type="match status" value="1"/>
</dbReference>
<dbReference type="InterPro" id="IPR050483">
    <property type="entry name" value="CoA-transferase_III_domain"/>
</dbReference>
<gene>
    <name evidence="2" type="ORF">Q2T77_35980</name>
</gene>